<evidence type="ECO:0000259" key="3">
    <source>
        <dbReference type="Pfam" id="PF07883"/>
    </source>
</evidence>
<sequence>MNEERDTLYSGLQLVNPGETAPAHKHVAFALRYIIEGEGGFTAVDGKKMYMTKGDVILTPSMTWHDHGHEGTGPLIWLDGIDLPLYQSLPTNFAQNYHEPRYPSTVSTDQPDWQFPWAPIKAQLDADPSPHASYEYKKKDGNYISRTLGAQAERIKAGVETLPSRSTCSFIYHCPEGKGVTRVVEPNGNTTSLDWGQDDTFAIPAWSQITHKVGSDADAYLFAITDKPMLEALGMYRLE</sequence>
<evidence type="ECO:0000256" key="2">
    <source>
        <dbReference type="ARBA" id="ARBA00023002"/>
    </source>
</evidence>
<organism evidence="4 5">
    <name type="scientific">Extremus antarcticus</name>
    <dbReference type="NCBI Taxonomy" id="702011"/>
    <lineage>
        <taxon>Eukaryota</taxon>
        <taxon>Fungi</taxon>
        <taxon>Dikarya</taxon>
        <taxon>Ascomycota</taxon>
        <taxon>Pezizomycotina</taxon>
        <taxon>Dothideomycetes</taxon>
        <taxon>Dothideomycetidae</taxon>
        <taxon>Mycosphaerellales</taxon>
        <taxon>Extremaceae</taxon>
        <taxon>Extremus</taxon>
    </lineage>
</organism>
<dbReference type="CDD" id="cd06992">
    <property type="entry name" value="cupin_GDO-like_C"/>
    <property type="match status" value="1"/>
</dbReference>
<evidence type="ECO:0000313" key="5">
    <source>
        <dbReference type="Proteomes" id="UP001271007"/>
    </source>
</evidence>
<keyword evidence="1" id="KW-0223">Dioxygenase</keyword>
<keyword evidence="2" id="KW-0560">Oxidoreductase</keyword>
<keyword evidence="5" id="KW-1185">Reference proteome</keyword>
<name>A0AAJ0DAU2_9PEZI</name>
<dbReference type="Pfam" id="PF07883">
    <property type="entry name" value="Cupin_2"/>
    <property type="match status" value="1"/>
</dbReference>
<protein>
    <recommendedName>
        <fullName evidence="3">Cupin type-2 domain-containing protein</fullName>
    </recommendedName>
</protein>
<dbReference type="InterPro" id="IPR014710">
    <property type="entry name" value="RmlC-like_jellyroll"/>
</dbReference>
<dbReference type="Gene3D" id="2.60.120.10">
    <property type="entry name" value="Jelly Rolls"/>
    <property type="match status" value="1"/>
</dbReference>
<dbReference type="Proteomes" id="UP001271007">
    <property type="component" value="Unassembled WGS sequence"/>
</dbReference>
<dbReference type="PANTHER" id="PTHR41517:SF1">
    <property type="entry name" value="CUPIN"/>
    <property type="match status" value="1"/>
</dbReference>
<dbReference type="GO" id="GO:0051213">
    <property type="term" value="F:dioxygenase activity"/>
    <property type="evidence" value="ECO:0007669"/>
    <property type="project" value="UniProtKB-KW"/>
</dbReference>
<dbReference type="AlphaFoldDB" id="A0AAJ0DAU2"/>
<dbReference type="CDD" id="cd02216">
    <property type="entry name" value="cupin_GDO-like_N"/>
    <property type="match status" value="1"/>
</dbReference>
<proteinExistence type="predicted"/>
<dbReference type="EMBL" id="JAWDJX010000100">
    <property type="protein sequence ID" value="KAK3046320.1"/>
    <property type="molecule type" value="Genomic_DNA"/>
</dbReference>
<accession>A0AAJ0DAU2</accession>
<dbReference type="InterPro" id="IPR011051">
    <property type="entry name" value="RmlC_Cupin_sf"/>
</dbReference>
<dbReference type="SUPFAM" id="SSF51182">
    <property type="entry name" value="RmlC-like cupins"/>
    <property type="match status" value="1"/>
</dbReference>
<evidence type="ECO:0000313" key="4">
    <source>
        <dbReference type="EMBL" id="KAK3046320.1"/>
    </source>
</evidence>
<gene>
    <name evidence="4" type="ORF">LTR09_012193</name>
</gene>
<dbReference type="InterPro" id="IPR047183">
    <property type="entry name" value="GDO-like"/>
</dbReference>
<comment type="caution">
    <text evidence="4">The sequence shown here is derived from an EMBL/GenBank/DDBJ whole genome shotgun (WGS) entry which is preliminary data.</text>
</comment>
<feature type="domain" description="Cupin type-2" evidence="3">
    <location>
        <begin position="12"/>
        <end position="79"/>
    </location>
</feature>
<reference evidence="4" key="1">
    <citation type="submission" date="2023-04" db="EMBL/GenBank/DDBJ databases">
        <title>Black Yeasts Isolated from many extreme environments.</title>
        <authorList>
            <person name="Coleine C."/>
            <person name="Stajich J.E."/>
            <person name="Selbmann L."/>
        </authorList>
    </citation>
    <scope>NUCLEOTIDE SEQUENCE</scope>
    <source>
        <strain evidence="4">CCFEE 5312</strain>
    </source>
</reference>
<dbReference type="PANTHER" id="PTHR41517">
    <property type="entry name" value="1,2-DIOXYGENASE PROTEIN-RELATED"/>
    <property type="match status" value="1"/>
</dbReference>
<dbReference type="InterPro" id="IPR013096">
    <property type="entry name" value="Cupin_2"/>
</dbReference>
<evidence type="ECO:0000256" key="1">
    <source>
        <dbReference type="ARBA" id="ARBA00022964"/>
    </source>
</evidence>